<dbReference type="OrthoDB" id="5647682at2"/>
<evidence type="ECO:0000313" key="2">
    <source>
        <dbReference type="EMBL" id="KTD66902.1"/>
    </source>
</evidence>
<feature type="transmembrane region" description="Helical" evidence="1">
    <location>
        <begin position="112"/>
        <end position="132"/>
    </location>
</feature>
<dbReference type="RefSeq" id="WP_058511948.1">
    <property type="nucleotide sequence ID" value="NZ_DAIOMV010000002.1"/>
</dbReference>
<keyword evidence="3" id="KW-1185">Reference proteome</keyword>
<evidence type="ECO:0000313" key="3">
    <source>
        <dbReference type="Proteomes" id="UP000054926"/>
    </source>
</evidence>
<feature type="transmembrane region" description="Helical" evidence="1">
    <location>
        <begin position="20"/>
        <end position="37"/>
    </location>
</feature>
<reference evidence="2 3" key="1">
    <citation type="submission" date="2015-11" db="EMBL/GenBank/DDBJ databases">
        <title>Genomic analysis of 38 Legionella species identifies large and diverse effector repertoires.</title>
        <authorList>
            <person name="Burstein D."/>
            <person name="Amaro F."/>
            <person name="Zusman T."/>
            <person name="Lifshitz Z."/>
            <person name="Cohen O."/>
            <person name="Gilbert J.A."/>
            <person name="Pupko T."/>
            <person name="Shuman H.A."/>
            <person name="Segal G."/>
        </authorList>
    </citation>
    <scope>NUCLEOTIDE SEQUENCE [LARGE SCALE GENOMIC DNA]</scope>
    <source>
        <strain evidence="2 3">IMVS3376</strain>
    </source>
</reference>
<accession>A0A0W0ZDN6</accession>
<comment type="caution">
    <text evidence="2">The sequence shown here is derived from an EMBL/GenBank/DDBJ whole genome shotgun (WGS) entry which is preliminary data.</text>
</comment>
<dbReference type="Proteomes" id="UP000054926">
    <property type="component" value="Unassembled WGS sequence"/>
</dbReference>
<protein>
    <recommendedName>
        <fullName evidence="4">Transmembrane protein</fullName>
    </recommendedName>
</protein>
<feature type="transmembrane region" description="Helical" evidence="1">
    <location>
        <begin position="43"/>
        <end position="65"/>
    </location>
</feature>
<dbReference type="AlphaFoldDB" id="A0A0W0ZDN6"/>
<evidence type="ECO:0000256" key="1">
    <source>
        <dbReference type="SAM" id="Phobius"/>
    </source>
</evidence>
<keyword evidence="1" id="KW-1133">Transmembrane helix</keyword>
<dbReference type="EMBL" id="LNYY01000021">
    <property type="protein sequence ID" value="KTD66902.1"/>
    <property type="molecule type" value="Genomic_DNA"/>
</dbReference>
<dbReference type="PATRIC" id="fig|947033.5.peg.3298"/>
<evidence type="ECO:0008006" key="4">
    <source>
        <dbReference type="Google" id="ProtNLM"/>
    </source>
</evidence>
<name>A0A0W0ZDN6_9GAMM</name>
<keyword evidence="1" id="KW-0472">Membrane</keyword>
<dbReference type="STRING" id="947033.Lste_3108"/>
<proteinExistence type="predicted"/>
<feature type="transmembrane region" description="Helical" evidence="1">
    <location>
        <begin position="86"/>
        <end position="106"/>
    </location>
</feature>
<organism evidence="2 3">
    <name type="scientific">Legionella steelei</name>
    <dbReference type="NCBI Taxonomy" id="947033"/>
    <lineage>
        <taxon>Bacteria</taxon>
        <taxon>Pseudomonadati</taxon>
        <taxon>Pseudomonadota</taxon>
        <taxon>Gammaproteobacteria</taxon>
        <taxon>Legionellales</taxon>
        <taxon>Legionellaceae</taxon>
        <taxon>Legionella</taxon>
    </lineage>
</organism>
<sequence length="133" mass="15490">MTMDSFLSKKLQQFSILDLGLVKCVYLVVGLLIYSLYPKLSALNWWFYLALTLLCSMPLWIHLFSQKGNLFEKMHNYLKTNNPSNQVLLALAMFFLALMLGTLLPFLINAHWWVYVVVIAILAIKPLTVTWFW</sequence>
<gene>
    <name evidence="2" type="ORF">Lste_3108</name>
</gene>
<keyword evidence="1" id="KW-0812">Transmembrane</keyword>